<evidence type="ECO:0000256" key="4">
    <source>
        <dbReference type="ARBA" id="ARBA00023002"/>
    </source>
</evidence>
<protein>
    <submittedName>
        <fullName evidence="7">L-2-hydroxyglutarate oxidase</fullName>
        <ecNumber evidence="7">1.1.3.-</ecNumber>
    </submittedName>
</protein>
<keyword evidence="2" id="KW-0285">Flavoprotein</keyword>
<feature type="domain" description="FAD dependent oxidoreductase" evidence="6">
    <location>
        <begin position="12"/>
        <end position="397"/>
    </location>
</feature>
<keyword evidence="8" id="KW-1185">Reference proteome</keyword>
<accession>A0A5C6JVW4</accession>
<comment type="caution">
    <text evidence="7">The sequence shown here is derived from an EMBL/GenBank/DDBJ whole genome shotgun (WGS) entry which is preliminary data.</text>
</comment>
<evidence type="ECO:0000313" key="8">
    <source>
        <dbReference type="Proteomes" id="UP000320481"/>
    </source>
</evidence>
<keyword evidence="3" id="KW-0274">FAD</keyword>
<dbReference type="Pfam" id="PF01266">
    <property type="entry name" value="DAO"/>
    <property type="match status" value="1"/>
</dbReference>
<dbReference type="PANTHER" id="PTHR43104">
    <property type="entry name" value="L-2-HYDROXYGLUTARATE DEHYDROGENASE, MITOCHONDRIAL"/>
    <property type="match status" value="1"/>
</dbReference>
<dbReference type="NCBIfam" id="NF008726">
    <property type="entry name" value="PRK11728.1"/>
    <property type="match status" value="1"/>
</dbReference>
<dbReference type="EC" id="1.1.3.-" evidence="7"/>
<evidence type="ECO:0000256" key="1">
    <source>
        <dbReference type="ARBA" id="ARBA00001974"/>
    </source>
</evidence>
<dbReference type="Gene3D" id="3.30.9.10">
    <property type="entry name" value="D-Amino Acid Oxidase, subunit A, domain 2"/>
    <property type="match status" value="1"/>
</dbReference>
<gene>
    <name evidence="7" type="primary">lhgO</name>
    <name evidence="7" type="ORF">FRZ03_10600</name>
</gene>
<dbReference type="GO" id="GO:0047545">
    <property type="term" value="F:(S)-2-hydroxyglutarate dehydrogenase activity"/>
    <property type="evidence" value="ECO:0007669"/>
    <property type="project" value="TreeGrafter"/>
</dbReference>
<comment type="similarity">
    <text evidence="5">Belongs to the L2HGDH family.</text>
</comment>
<sequence length="415" mass="44381">MVQVPVGAYDCDVLVVGGGIVGLSTAYAISRSAPGTRVTVLEKEPGPARHQTGRNSGVVHSGIYYRPGSLKARYAVRGAAEMVKFCAEYGIDHAVTGKLIVATERAELPRLHALVQRGRENGIPVRELGPAQISEYEPEVRGLAAIHVGTTGVCDFSGVARRLAEASGAEIRYGARVVRVDRRPERGVAVRTAGGDVVRGRVLVNCAGLHCDELARLTGDEPGVRIVPFRGEYYELARPELVRGLVYPVPDPAFPFLGVHLTRGVDGVVHIGPNAVPALAREGYDWGVVRPRELAGTLAWPGSWALARRHWRYGAGELRRSVSRAAFLEAVRRLLPAARAEDLVPAPAGVRAQAVLRNGTLVDDFLIKEGARAVHVLNAPSPAATASLPIGREIARRALGMLDAVGREGTARPRP</sequence>
<evidence type="ECO:0000313" key="7">
    <source>
        <dbReference type="EMBL" id="TWV53422.1"/>
    </source>
</evidence>
<dbReference type="InterPro" id="IPR036188">
    <property type="entry name" value="FAD/NAD-bd_sf"/>
</dbReference>
<dbReference type="PANTHER" id="PTHR43104:SF2">
    <property type="entry name" value="L-2-HYDROXYGLUTARATE DEHYDROGENASE, MITOCHONDRIAL"/>
    <property type="match status" value="1"/>
</dbReference>
<reference evidence="7" key="1">
    <citation type="journal article" date="2019" name="Microbiol. Resour. Announc.">
        <title>Draft Genomic Sequences of Streptomyces misionensis and Streptomyces albidoflavus, bacteria applied for phytopathogen biocontrol.</title>
        <authorList>
            <person name="Pylro V."/>
            <person name="Dias A."/>
            <person name="Andreote F."/>
            <person name="Varani A."/>
            <person name="Andreote C."/>
            <person name="Bernardo E."/>
            <person name="Martins T."/>
        </authorList>
    </citation>
    <scope>NUCLEOTIDE SEQUENCE [LARGE SCALE GENOMIC DNA]</scope>
    <source>
        <strain evidence="7">66</strain>
    </source>
</reference>
<dbReference type="AlphaFoldDB" id="A0A5C6JVW4"/>
<dbReference type="RefSeq" id="WP_146464893.1">
    <property type="nucleotide sequence ID" value="NZ_VOGW01000058.1"/>
</dbReference>
<comment type="cofactor">
    <cofactor evidence="1">
        <name>FAD</name>
        <dbReference type="ChEBI" id="CHEBI:57692"/>
    </cofactor>
</comment>
<dbReference type="InterPro" id="IPR006076">
    <property type="entry name" value="FAD-dep_OxRdtase"/>
</dbReference>
<organism evidence="7 8">
    <name type="scientific">Streptomyces misionensis</name>
    <dbReference type="NCBI Taxonomy" id="67331"/>
    <lineage>
        <taxon>Bacteria</taxon>
        <taxon>Bacillati</taxon>
        <taxon>Actinomycetota</taxon>
        <taxon>Actinomycetes</taxon>
        <taxon>Kitasatosporales</taxon>
        <taxon>Streptomycetaceae</taxon>
        <taxon>Streptomyces</taxon>
    </lineage>
</organism>
<dbReference type="Gene3D" id="3.50.50.60">
    <property type="entry name" value="FAD/NAD(P)-binding domain"/>
    <property type="match status" value="1"/>
</dbReference>
<dbReference type="GO" id="GO:0005737">
    <property type="term" value="C:cytoplasm"/>
    <property type="evidence" value="ECO:0007669"/>
    <property type="project" value="TreeGrafter"/>
</dbReference>
<keyword evidence="4 7" id="KW-0560">Oxidoreductase</keyword>
<evidence type="ECO:0000256" key="2">
    <source>
        <dbReference type="ARBA" id="ARBA00022630"/>
    </source>
</evidence>
<dbReference type="SUPFAM" id="SSF51905">
    <property type="entry name" value="FAD/NAD(P)-binding domain"/>
    <property type="match status" value="1"/>
</dbReference>
<evidence type="ECO:0000256" key="5">
    <source>
        <dbReference type="ARBA" id="ARBA00037941"/>
    </source>
</evidence>
<evidence type="ECO:0000259" key="6">
    <source>
        <dbReference type="Pfam" id="PF01266"/>
    </source>
</evidence>
<dbReference type="EMBL" id="VOGW01000058">
    <property type="protein sequence ID" value="TWV53422.1"/>
    <property type="molecule type" value="Genomic_DNA"/>
</dbReference>
<evidence type="ECO:0000256" key="3">
    <source>
        <dbReference type="ARBA" id="ARBA00022827"/>
    </source>
</evidence>
<name>A0A5C6JVW4_9ACTN</name>
<proteinExistence type="inferred from homology"/>
<dbReference type="Proteomes" id="UP000320481">
    <property type="component" value="Unassembled WGS sequence"/>
</dbReference>